<dbReference type="GO" id="GO:0004525">
    <property type="term" value="F:ribonuclease III activity"/>
    <property type="evidence" value="ECO:0007669"/>
    <property type="project" value="InterPro"/>
</dbReference>
<evidence type="ECO:0000313" key="5">
    <source>
        <dbReference type="Proteomes" id="UP001652660"/>
    </source>
</evidence>
<dbReference type="PANTHER" id="PTHR14950:SF54">
    <property type="entry name" value="RNASE II-LIKE 1"/>
    <property type="match status" value="1"/>
</dbReference>
<dbReference type="OrthoDB" id="416741at2759"/>
<dbReference type="SUPFAM" id="SSF69065">
    <property type="entry name" value="RNase III domain-like"/>
    <property type="match status" value="1"/>
</dbReference>
<dbReference type="GeneID" id="113688598"/>
<keyword evidence="2" id="KW-0694">RNA-binding</keyword>
<dbReference type="Pfam" id="PF00636">
    <property type="entry name" value="Ribonuclease_3"/>
    <property type="match status" value="1"/>
</dbReference>
<reference evidence="5" key="1">
    <citation type="journal article" date="2025" name="Foods">
        <title>Unveiling the Microbial Signatures of Arabica Coffee Cherries: Insights into Ripeness Specific Diversity, Functional Traits, and Implications for Quality and Safety.</title>
        <authorList>
            <consortium name="RefSeq"/>
            <person name="Tenea G.N."/>
            <person name="Cifuentes V."/>
            <person name="Reyes P."/>
            <person name="Cevallos-Vallejos M."/>
        </authorList>
    </citation>
    <scope>NUCLEOTIDE SEQUENCE [LARGE SCALE GENOMIC DNA]</scope>
</reference>
<dbReference type="CDD" id="cd00593">
    <property type="entry name" value="RIBOc"/>
    <property type="match status" value="1"/>
</dbReference>
<dbReference type="SMART" id="SM00535">
    <property type="entry name" value="RIBOc"/>
    <property type="match status" value="1"/>
</dbReference>
<evidence type="ECO:0000313" key="6">
    <source>
        <dbReference type="RefSeq" id="XP_027062273.2"/>
    </source>
</evidence>
<reference evidence="6" key="2">
    <citation type="submission" date="2025-08" db="UniProtKB">
        <authorList>
            <consortium name="RefSeq"/>
        </authorList>
    </citation>
    <scope>IDENTIFICATION</scope>
    <source>
        <tissue evidence="6">Leaves</tissue>
    </source>
</reference>
<dbReference type="GO" id="GO:0046872">
    <property type="term" value="F:metal ion binding"/>
    <property type="evidence" value="ECO:0007669"/>
    <property type="project" value="UniProtKB-KW"/>
</dbReference>
<sequence>MHSRKPNPSTFPNKPRLFSFPFLLSDQAMEPHQNHPSADNPESHNQEDEAKNKTLQEEEELMMDESSQEEIEEIIGYKFHDPSLLQQAFTDSSFKENCLSYERLEYIGDSVLNLLMAKEHYFLYPELLPGNLTKLRAANVNTEKLARVAVKCNLHKFLRHKKPLLSRQIQEFSEAISAYPLHSTGLVAAPKVLADIVESLIGAIFLDSNSSLDTTWQVVKNLLQPMITLTTIKTHPVTKLHEICQKNGLKVEFVDMWKETGEIEVYVDHKYAGTGKYCSKRLIALNRAAANAYNHILKKLSTDGLI</sequence>
<keyword evidence="5" id="KW-1185">Reference proteome</keyword>
<feature type="region of interest" description="Disordered" evidence="3">
    <location>
        <begin position="28"/>
        <end position="51"/>
    </location>
</feature>
<organism evidence="5 6">
    <name type="scientific">Coffea arabica</name>
    <name type="common">Arabian coffee</name>
    <dbReference type="NCBI Taxonomy" id="13443"/>
    <lineage>
        <taxon>Eukaryota</taxon>
        <taxon>Viridiplantae</taxon>
        <taxon>Streptophyta</taxon>
        <taxon>Embryophyta</taxon>
        <taxon>Tracheophyta</taxon>
        <taxon>Spermatophyta</taxon>
        <taxon>Magnoliopsida</taxon>
        <taxon>eudicotyledons</taxon>
        <taxon>Gunneridae</taxon>
        <taxon>Pentapetalae</taxon>
        <taxon>asterids</taxon>
        <taxon>lamiids</taxon>
        <taxon>Gentianales</taxon>
        <taxon>Rubiaceae</taxon>
        <taxon>Ixoroideae</taxon>
        <taxon>Gardenieae complex</taxon>
        <taxon>Bertiereae - Coffeeae clade</taxon>
        <taxon>Coffeeae</taxon>
        <taxon>Coffea</taxon>
    </lineage>
</organism>
<feature type="compositionally biased region" description="Basic and acidic residues" evidence="3">
    <location>
        <begin position="41"/>
        <end position="51"/>
    </location>
</feature>
<dbReference type="RefSeq" id="XP_027062273.2">
    <property type="nucleotide sequence ID" value="XM_027206472.2"/>
</dbReference>
<dbReference type="GO" id="GO:0003723">
    <property type="term" value="F:RNA binding"/>
    <property type="evidence" value="ECO:0007669"/>
    <property type="project" value="UniProtKB-KW"/>
</dbReference>
<proteinExistence type="predicted"/>
<accession>A0A6P6S823</accession>
<evidence type="ECO:0000256" key="1">
    <source>
        <dbReference type="ARBA" id="ARBA00022801"/>
    </source>
</evidence>
<dbReference type="InterPro" id="IPR036389">
    <property type="entry name" value="RNase_III_sf"/>
</dbReference>
<evidence type="ECO:0000256" key="2">
    <source>
        <dbReference type="ARBA" id="ARBA00022884"/>
    </source>
</evidence>
<dbReference type="Proteomes" id="UP001652660">
    <property type="component" value="Chromosome 5e"/>
</dbReference>
<dbReference type="Gene3D" id="1.10.1520.10">
    <property type="entry name" value="Ribonuclease III domain"/>
    <property type="match status" value="1"/>
</dbReference>
<dbReference type="InterPro" id="IPR014720">
    <property type="entry name" value="dsRBD_dom"/>
</dbReference>
<dbReference type="GO" id="GO:0005737">
    <property type="term" value="C:cytoplasm"/>
    <property type="evidence" value="ECO:0007669"/>
    <property type="project" value="TreeGrafter"/>
</dbReference>
<name>A0A6P6S823_COFAR</name>
<dbReference type="InterPro" id="IPR000999">
    <property type="entry name" value="RNase_III_dom"/>
</dbReference>
<dbReference type="SUPFAM" id="SSF54768">
    <property type="entry name" value="dsRNA-binding domain-like"/>
    <property type="match status" value="1"/>
</dbReference>
<dbReference type="PANTHER" id="PTHR14950">
    <property type="entry name" value="DICER-RELATED"/>
    <property type="match status" value="1"/>
</dbReference>
<dbReference type="GO" id="GO:0005634">
    <property type="term" value="C:nucleus"/>
    <property type="evidence" value="ECO:0007669"/>
    <property type="project" value="TreeGrafter"/>
</dbReference>
<keyword evidence="1" id="KW-0378">Hydrolase</keyword>
<feature type="domain" description="RNase III" evidence="4">
    <location>
        <begin position="68"/>
        <end position="209"/>
    </location>
</feature>
<dbReference type="AlphaFoldDB" id="A0A6P6S823"/>
<evidence type="ECO:0000256" key="3">
    <source>
        <dbReference type="SAM" id="MobiDB-lite"/>
    </source>
</evidence>
<gene>
    <name evidence="6" type="primary">LOC113688598</name>
</gene>
<protein>
    <submittedName>
        <fullName evidence="6">Ribonuclease 3-like protein 3</fullName>
    </submittedName>
</protein>
<dbReference type="Pfam" id="PF00035">
    <property type="entry name" value="dsrm"/>
    <property type="match status" value="1"/>
</dbReference>
<dbReference type="GO" id="GO:0030422">
    <property type="term" value="P:siRNA processing"/>
    <property type="evidence" value="ECO:0007669"/>
    <property type="project" value="TreeGrafter"/>
</dbReference>
<dbReference type="Gene3D" id="3.30.160.20">
    <property type="match status" value="1"/>
</dbReference>
<evidence type="ECO:0000259" key="4">
    <source>
        <dbReference type="PROSITE" id="PS50142"/>
    </source>
</evidence>
<dbReference type="PROSITE" id="PS50142">
    <property type="entry name" value="RNASE_3_2"/>
    <property type="match status" value="1"/>
</dbReference>